<dbReference type="AlphaFoldDB" id="A0AA89BVQ4"/>
<feature type="domain" description="CRIB" evidence="12">
    <location>
        <begin position="696"/>
        <end position="709"/>
    </location>
</feature>
<dbReference type="InterPro" id="IPR011494">
    <property type="entry name" value="HIRA-like_C"/>
</dbReference>
<dbReference type="InterPro" id="IPR015943">
    <property type="entry name" value="WD40/YVTN_repeat-like_dom_sf"/>
</dbReference>
<evidence type="ECO:0000256" key="7">
    <source>
        <dbReference type="ARBA" id="ARBA00023163"/>
    </source>
</evidence>
<keyword evidence="8 10" id="KW-0539">Nucleus</keyword>
<dbReference type="InterPro" id="IPR000095">
    <property type="entry name" value="CRIB_dom"/>
</dbReference>
<feature type="compositionally biased region" description="Polar residues" evidence="11">
    <location>
        <begin position="556"/>
        <end position="588"/>
    </location>
</feature>
<feature type="compositionally biased region" description="Basic and acidic residues" evidence="11">
    <location>
        <begin position="634"/>
        <end position="662"/>
    </location>
</feature>
<keyword evidence="5 10" id="KW-0156">Chromatin regulator</keyword>
<feature type="compositionally biased region" description="Polar residues" evidence="11">
    <location>
        <begin position="613"/>
        <end position="630"/>
    </location>
</feature>
<comment type="function">
    <text evidence="10">Required for replication-independent chromatin assembly and for the periodic repression of histone gene transcription during the cell cycle.</text>
</comment>
<evidence type="ECO:0000256" key="6">
    <source>
        <dbReference type="ARBA" id="ARBA00023015"/>
    </source>
</evidence>
<evidence type="ECO:0000313" key="13">
    <source>
        <dbReference type="EMBL" id="KAK3084278.1"/>
    </source>
</evidence>
<comment type="similarity">
    <text evidence="2 10">Belongs to the WD repeat HIR1 family.</text>
</comment>
<organism evidence="13 14">
    <name type="scientific">Pinctada imbricata</name>
    <name type="common">Atlantic pearl-oyster</name>
    <name type="synonym">Pinctada martensii</name>
    <dbReference type="NCBI Taxonomy" id="66713"/>
    <lineage>
        <taxon>Eukaryota</taxon>
        <taxon>Metazoa</taxon>
        <taxon>Spiralia</taxon>
        <taxon>Lophotrochozoa</taxon>
        <taxon>Mollusca</taxon>
        <taxon>Bivalvia</taxon>
        <taxon>Autobranchia</taxon>
        <taxon>Pteriomorphia</taxon>
        <taxon>Pterioida</taxon>
        <taxon>Pterioidea</taxon>
        <taxon>Pteriidae</taxon>
        <taxon>Pinctada</taxon>
    </lineage>
</organism>
<keyword evidence="4 10" id="KW-0677">Repeat</keyword>
<dbReference type="InterPro" id="IPR031120">
    <property type="entry name" value="HIR1-like"/>
</dbReference>
<dbReference type="GO" id="GO:0006351">
    <property type="term" value="P:DNA-templated transcription"/>
    <property type="evidence" value="ECO:0007669"/>
    <property type="project" value="InterPro"/>
</dbReference>
<keyword evidence="7 10" id="KW-0804">Transcription</keyword>
<dbReference type="GO" id="GO:0006355">
    <property type="term" value="P:regulation of DNA-templated transcription"/>
    <property type="evidence" value="ECO:0007669"/>
    <property type="project" value="InterPro"/>
</dbReference>
<dbReference type="PROSITE" id="PS50294">
    <property type="entry name" value="WD_REPEATS_REGION"/>
    <property type="match status" value="3"/>
</dbReference>
<dbReference type="GO" id="GO:0031491">
    <property type="term" value="F:nucleosome binding"/>
    <property type="evidence" value="ECO:0007669"/>
    <property type="project" value="TreeGrafter"/>
</dbReference>
<dbReference type="GO" id="GO:0006338">
    <property type="term" value="P:chromatin remodeling"/>
    <property type="evidence" value="ECO:0007669"/>
    <property type="project" value="InterPro"/>
</dbReference>
<feature type="repeat" description="WD" evidence="9">
    <location>
        <begin position="99"/>
        <end position="140"/>
    </location>
</feature>
<dbReference type="PANTHER" id="PTHR13831:SF0">
    <property type="entry name" value="PROTEIN HIRA"/>
    <property type="match status" value="1"/>
</dbReference>
<dbReference type="Proteomes" id="UP001186944">
    <property type="component" value="Unassembled WGS sequence"/>
</dbReference>
<evidence type="ECO:0000256" key="3">
    <source>
        <dbReference type="ARBA" id="ARBA00022574"/>
    </source>
</evidence>
<dbReference type="GO" id="GO:0000785">
    <property type="term" value="C:chromatin"/>
    <property type="evidence" value="ECO:0007669"/>
    <property type="project" value="TreeGrafter"/>
</dbReference>
<dbReference type="PROSITE" id="PS50108">
    <property type="entry name" value="CRIB"/>
    <property type="match status" value="1"/>
</dbReference>
<evidence type="ECO:0000256" key="1">
    <source>
        <dbReference type="ARBA" id="ARBA00004123"/>
    </source>
</evidence>
<evidence type="ECO:0000256" key="2">
    <source>
        <dbReference type="ARBA" id="ARBA00007306"/>
    </source>
</evidence>
<sequence length="1058" mass="117264">MTPTDNGGQTQHYDNSSLEPMAQSTLIPDSLPNVGSKRKSYNFPCGKPIFSIDIHPDGSRVATGGQGEDSGKVAIWNMGPIRDEKEENDENIPKVLCQMNNHLACVNCVRWSNSGKSLASGGDDKLIMIWQTSRYSAMSGTFGGGSIVEQWRPAATLRGHTGDVLDLAWSGNDSWLASCSVDNTIVIWNADKFPEQIKVLKGHNGLVKGVTWDPVGKYLASQSDDKSVKIWRTRDWQEENKITEPFQECGGTTHVLRLNWSPDGAYVVSAHAMNNSGPTAQIIEREGWKASLDFVGHRKAVTVVRFNPNIFSKKIKKGAEQSQQYTCCAIGSRDRSLSVWLTALKRPLVVTHDLFDNSILDITWSKSGLELMACSCDGTVAFIEFSVEEIGISMSQNDVQKFLETIYGKCMTKSNSTTNGNLIIESAELLKLQQQQQQKREEIQRKMSIMSDSLNDSHISNMSTSTLGSPFKPKDKQIETKTADGRRRITPVFLEAQIDVNVGEAPLPFTCKSGGIQFTSTKEVSKIVVEKQNIITKPGLASPSSRSSLSQSFTSPTTGNQPPNKESTPSPTQGNLPPNKESTPKSQHSPSLQDKDLDKSKKESPQEQKPSSETRVMNVSIQPMASLQSKLKTKSHDKNKSEKTKSVFDSPHKSDKLKDRMKLAGGGIKRKHDGDKERPKLGRPKKTDKDRMINLLSSPVSTRHEVHIGDRDTVRYVSQAVDLKLPVPSPDKTFNKIINGKLGDPGCTSLEVENNINVGGHTLHKVKCVMDGIKKWEQVTSARILAVAGSRHFACAACEDCTVNVYLSNGSRCFPAIVLQSKVSRLHAQGHHLMVITHRGYLWVWNIQRKQAVIHRESLSPILSGTDALGRSHLTSEGVPMVTIHHKSYTFSEDMSSWLLLYSKGDTITQCSDHHSCMPVKESSKSHGPLASVQPAQERLGMQASRVFGAGHSLQQLSTLSHIESQMASCIMLKSPSEYKFWLQTYIRYLSQEGMESKLRAVCDDLLGPVYKTKGRSAWESHLLGISKRELLRDILPNIGSNLKLQRLFTEYQEQLEL</sequence>
<gene>
    <name evidence="13" type="ORF">FSP39_010934</name>
</gene>
<dbReference type="GO" id="GO:0005634">
    <property type="term" value="C:nucleus"/>
    <property type="evidence" value="ECO:0007669"/>
    <property type="project" value="UniProtKB-SubCell"/>
</dbReference>
<dbReference type="SUPFAM" id="SSF50978">
    <property type="entry name" value="WD40 repeat-like"/>
    <property type="match status" value="1"/>
</dbReference>
<keyword evidence="14" id="KW-1185">Reference proteome</keyword>
<keyword evidence="10" id="KW-0678">Repressor</keyword>
<feature type="compositionally biased region" description="Basic and acidic residues" evidence="11">
    <location>
        <begin position="593"/>
        <end position="612"/>
    </location>
</feature>
<dbReference type="CDD" id="cd00200">
    <property type="entry name" value="WD40"/>
    <property type="match status" value="1"/>
</dbReference>
<keyword evidence="6 10" id="KW-0805">Transcription regulation</keyword>
<dbReference type="SMART" id="SM00320">
    <property type="entry name" value="WD40"/>
    <property type="match status" value="6"/>
</dbReference>
<feature type="repeat" description="WD" evidence="9">
    <location>
        <begin position="157"/>
        <end position="189"/>
    </location>
</feature>
<feature type="region of interest" description="Disordered" evidence="11">
    <location>
        <begin position="538"/>
        <end position="690"/>
    </location>
</feature>
<dbReference type="InterPro" id="IPR055410">
    <property type="entry name" value="Beta-prop_CAF1B_HIR1"/>
</dbReference>
<feature type="compositionally biased region" description="Basic and acidic residues" evidence="11">
    <location>
        <begin position="672"/>
        <end position="690"/>
    </location>
</feature>
<protein>
    <recommendedName>
        <fullName evidence="10">Protein HIRA</fullName>
    </recommendedName>
</protein>
<evidence type="ECO:0000256" key="9">
    <source>
        <dbReference type="PROSITE-ProRule" id="PRU00221"/>
    </source>
</evidence>
<dbReference type="Pfam" id="PF07569">
    <property type="entry name" value="Hira"/>
    <property type="match status" value="1"/>
</dbReference>
<keyword evidence="3 9" id="KW-0853">WD repeat</keyword>
<evidence type="ECO:0000256" key="8">
    <source>
        <dbReference type="ARBA" id="ARBA00023242"/>
    </source>
</evidence>
<dbReference type="EMBL" id="VSWD01000013">
    <property type="protein sequence ID" value="KAK3084278.1"/>
    <property type="molecule type" value="Genomic_DNA"/>
</dbReference>
<evidence type="ECO:0000256" key="10">
    <source>
        <dbReference type="RuleBase" id="RU364014"/>
    </source>
</evidence>
<evidence type="ECO:0000256" key="5">
    <source>
        <dbReference type="ARBA" id="ARBA00022853"/>
    </source>
</evidence>
<dbReference type="Pfam" id="PF24105">
    <property type="entry name" value="Beta-prop_CAF1B_HIR1"/>
    <property type="match status" value="1"/>
</dbReference>
<evidence type="ECO:0000259" key="12">
    <source>
        <dbReference type="PROSITE" id="PS50108"/>
    </source>
</evidence>
<feature type="repeat" description="WD" evidence="9">
    <location>
        <begin position="200"/>
        <end position="241"/>
    </location>
</feature>
<dbReference type="InterPro" id="IPR036322">
    <property type="entry name" value="WD40_repeat_dom_sf"/>
</dbReference>
<comment type="caution">
    <text evidence="13">The sequence shown here is derived from an EMBL/GenBank/DDBJ whole genome shotgun (WGS) entry which is preliminary data.</text>
</comment>
<name>A0AA89BVQ4_PINIB</name>
<dbReference type="GO" id="GO:0000417">
    <property type="term" value="C:HIR complex"/>
    <property type="evidence" value="ECO:0007669"/>
    <property type="project" value="TreeGrafter"/>
</dbReference>
<feature type="compositionally biased region" description="Basic and acidic residues" evidence="11">
    <location>
        <begin position="472"/>
        <end position="484"/>
    </location>
</feature>
<evidence type="ECO:0000256" key="11">
    <source>
        <dbReference type="SAM" id="MobiDB-lite"/>
    </source>
</evidence>
<dbReference type="FunFam" id="2.130.10.10:FF:000075">
    <property type="entry name" value="Protein HIRA"/>
    <property type="match status" value="1"/>
</dbReference>
<evidence type="ECO:0000313" key="14">
    <source>
        <dbReference type="Proteomes" id="UP001186944"/>
    </source>
</evidence>
<proteinExistence type="inferred from homology"/>
<dbReference type="PANTHER" id="PTHR13831">
    <property type="entry name" value="MEMBER OF THE HIR1 FAMILY OF WD-REPEAT PROTEINS"/>
    <property type="match status" value="1"/>
</dbReference>
<accession>A0AA89BVQ4</accession>
<feature type="region of interest" description="Disordered" evidence="11">
    <location>
        <begin position="464"/>
        <end position="484"/>
    </location>
</feature>
<evidence type="ECO:0000256" key="4">
    <source>
        <dbReference type="ARBA" id="ARBA00022737"/>
    </source>
</evidence>
<dbReference type="InterPro" id="IPR001680">
    <property type="entry name" value="WD40_rpt"/>
</dbReference>
<reference evidence="13" key="1">
    <citation type="submission" date="2019-08" db="EMBL/GenBank/DDBJ databases">
        <title>The improved chromosome-level genome for the pearl oyster Pinctada fucata martensii using PacBio sequencing and Hi-C.</title>
        <authorList>
            <person name="Zheng Z."/>
        </authorList>
    </citation>
    <scope>NUCLEOTIDE SEQUENCE</scope>
    <source>
        <strain evidence="13">ZZ-2019</strain>
        <tissue evidence="13">Adductor muscle</tissue>
    </source>
</reference>
<feature type="compositionally biased region" description="Low complexity" evidence="11">
    <location>
        <begin position="542"/>
        <end position="555"/>
    </location>
</feature>
<dbReference type="PROSITE" id="PS50082">
    <property type="entry name" value="WD_REPEATS_2"/>
    <property type="match status" value="3"/>
</dbReference>
<dbReference type="Gene3D" id="2.130.10.10">
    <property type="entry name" value="YVTN repeat-like/Quinoprotein amine dehydrogenase"/>
    <property type="match status" value="2"/>
</dbReference>
<comment type="subcellular location">
    <subcellularLocation>
        <location evidence="1 10">Nucleus</location>
    </subcellularLocation>
</comment>